<dbReference type="PROSITE" id="PS00184">
    <property type="entry name" value="GARS"/>
    <property type="match status" value="1"/>
</dbReference>
<evidence type="ECO:0000256" key="9">
    <source>
        <dbReference type="ARBA" id="ARBA00038345"/>
    </source>
</evidence>
<dbReference type="Pfam" id="PF01071">
    <property type="entry name" value="GARS_A"/>
    <property type="match status" value="1"/>
</dbReference>
<evidence type="ECO:0000256" key="10">
    <source>
        <dbReference type="ARBA" id="ARBA00042242"/>
    </source>
</evidence>
<evidence type="ECO:0000256" key="2">
    <source>
        <dbReference type="ARBA" id="ARBA00001946"/>
    </source>
</evidence>
<comment type="catalytic activity">
    <reaction evidence="12">
        <text>5-phospho-beta-D-ribosylamine + glycine + ATP = N(1)-(5-phospho-beta-D-ribosyl)glycinamide + ADP + phosphate + H(+)</text>
        <dbReference type="Rhea" id="RHEA:17453"/>
        <dbReference type="ChEBI" id="CHEBI:15378"/>
        <dbReference type="ChEBI" id="CHEBI:30616"/>
        <dbReference type="ChEBI" id="CHEBI:43474"/>
        <dbReference type="ChEBI" id="CHEBI:57305"/>
        <dbReference type="ChEBI" id="CHEBI:58681"/>
        <dbReference type="ChEBI" id="CHEBI:143788"/>
        <dbReference type="ChEBI" id="CHEBI:456216"/>
        <dbReference type="EC" id="6.3.4.13"/>
    </reaction>
</comment>
<dbReference type="InterPro" id="IPR020562">
    <property type="entry name" value="PRibGlycinamide_synth_N"/>
</dbReference>
<dbReference type="HAMAP" id="MF_00138">
    <property type="entry name" value="GARS"/>
    <property type="match status" value="1"/>
</dbReference>
<keyword evidence="16" id="KW-1185">Reference proteome</keyword>
<dbReference type="Gene3D" id="3.30.1490.20">
    <property type="entry name" value="ATP-grasp fold, A domain"/>
    <property type="match status" value="1"/>
</dbReference>
<comment type="pathway">
    <text evidence="3 12">Purine metabolism; IMP biosynthesis via de novo pathway; N(1)-(5-phospho-D-ribosyl)glycinamide from 5-phospho-alpha-D-ribose 1-diphosphate: step 2/2.</text>
</comment>
<evidence type="ECO:0000256" key="5">
    <source>
        <dbReference type="ARBA" id="ARBA00022598"/>
    </source>
</evidence>
<evidence type="ECO:0000259" key="14">
    <source>
        <dbReference type="PROSITE" id="PS50975"/>
    </source>
</evidence>
<comment type="similarity">
    <text evidence="9 12">Belongs to the GARS family.</text>
</comment>
<reference evidence="15" key="1">
    <citation type="journal article" date="2024" name="Nature">
        <title>Anoxygenic phototroph of the Chloroflexota uses a type I reaction centre.</title>
        <authorList>
            <person name="Tsuji J.M."/>
            <person name="Shaw N.A."/>
            <person name="Nagashima S."/>
            <person name="Venkiteswaran J.J."/>
            <person name="Schiff S.L."/>
            <person name="Watanabe T."/>
            <person name="Fukui M."/>
            <person name="Hanada S."/>
            <person name="Tank M."/>
            <person name="Neufeld J.D."/>
        </authorList>
    </citation>
    <scope>NUCLEOTIDE SEQUENCE</scope>
    <source>
        <strain evidence="15">L227-S17</strain>
    </source>
</reference>
<evidence type="ECO:0000313" key="15">
    <source>
        <dbReference type="EMBL" id="WJW65892.1"/>
    </source>
</evidence>
<keyword evidence="7 12" id="KW-0658">Purine biosynthesis</keyword>
<dbReference type="GO" id="GO:0004637">
    <property type="term" value="F:phosphoribosylamine-glycine ligase activity"/>
    <property type="evidence" value="ECO:0007669"/>
    <property type="project" value="UniProtKB-EC"/>
</dbReference>
<dbReference type="Gene3D" id="3.30.470.20">
    <property type="entry name" value="ATP-grasp fold, B domain"/>
    <property type="match status" value="1"/>
</dbReference>
<keyword evidence="8 13" id="KW-0067">ATP-binding</keyword>
<comment type="cofactor">
    <cofactor evidence="2">
        <name>Mg(2+)</name>
        <dbReference type="ChEBI" id="CHEBI:18420"/>
    </cofactor>
</comment>
<protein>
    <recommendedName>
        <fullName evidence="4 12">Phosphoribosylamine--glycine ligase</fullName>
        <ecNumber evidence="4 12">6.3.4.13</ecNumber>
    </recommendedName>
    <alternativeName>
        <fullName evidence="12">GARS</fullName>
    </alternativeName>
    <alternativeName>
        <fullName evidence="10 12">Glycinamide ribonucleotide synthetase</fullName>
    </alternativeName>
    <alternativeName>
        <fullName evidence="11 12">Phosphoribosylglycinamide synthetase</fullName>
    </alternativeName>
</protein>
<dbReference type="Gene3D" id="3.40.50.20">
    <property type="match status" value="1"/>
</dbReference>
<dbReference type="PANTHER" id="PTHR43472:SF1">
    <property type="entry name" value="PHOSPHORIBOSYLAMINE--GLYCINE LIGASE, CHLOROPLASTIC"/>
    <property type="match status" value="1"/>
</dbReference>
<dbReference type="InterPro" id="IPR000115">
    <property type="entry name" value="PRibGlycinamide_synth"/>
</dbReference>
<dbReference type="InterPro" id="IPR011054">
    <property type="entry name" value="Rudment_hybrid_motif"/>
</dbReference>
<feature type="domain" description="ATP-grasp" evidence="14">
    <location>
        <begin position="110"/>
        <end position="318"/>
    </location>
</feature>
<dbReference type="SUPFAM" id="SSF52440">
    <property type="entry name" value="PreATP-grasp domain"/>
    <property type="match status" value="1"/>
</dbReference>
<evidence type="ECO:0000256" key="4">
    <source>
        <dbReference type="ARBA" id="ARBA00013255"/>
    </source>
</evidence>
<dbReference type="EMBL" id="CP128399">
    <property type="protein sequence ID" value="WJW65892.1"/>
    <property type="molecule type" value="Genomic_DNA"/>
</dbReference>
<organism evidence="15 16">
    <name type="scientific">Candidatus Chlorohelix allophototropha</name>
    <dbReference type="NCBI Taxonomy" id="3003348"/>
    <lineage>
        <taxon>Bacteria</taxon>
        <taxon>Bacillati</taxon>
        <taxon>Chloroflexota</taxon>
        <taxon>Chloroflexia</taxon>
        <taxon>Candidatus Chloroheliales</taxon>
        <taxon>Candidatus Chloroheliaceae</taxon>
        <taxon>Candidatus Chlorohelix</taxon>
    </lineage>
</organism>
<keyword evidence="5 12" id="KW-0436">Ligase</keyword>
<name>A0ABY9AYE3_9CHLR</name>
<dbReference type="InterPro" id="IPR011761">
    <property type="entry name" value="ATP-grasp"/>
</dbReference>
<dbReference type="NCBIfam" id="TIGR00877">
    <property type="entry name" value="purD"/>
    <property type="match status" value="1"/>
</dbReference>
<dbReference type="Pfam" id="PF02844">
    <property type="entry name" value="GARS_N"/>
    <property type="match status" value="1"/>
</dbReference>
<keyword evidence="6 13" id="KW-0547">Nucleotide-binding</keyword>
<evidence type="ECO:0000256" key="7">
    <source>
        <dbReference type="ARBA" id="ARBA00022755"/>
    </source>
</evidence>
<evidence type="ECO:0000256" key="13">
    <source>
        <dbReference type="PROSITE-ProRule" id="PRU00409"/>
    </source>
</evidence>
<dbReference type="Proteomes" id="UP001431572">
    <property type="component" value="Chromosome 1"/>
</dbReference>
<dbReference type="InterPro" id="IPR020559">
    <property type="entry name" value="PRibGlycinamide_synth_CS"/>
</dbReference>
<dbReference type="SUPFAM" id="SSF51246">
    <property type="entry name" value="Rudiment single hybrid motif"/>
    <property type="match status" value="1"/>
</dbReference>
<dbReference type="InterPro" id="IPR013815">
    <property type="entry name" value="ATP_grasp_subdomain_1"/>
</dbReference>
<dbReference type="SMART" id="SM01210">
    <property type="entry name" value="GARS_C"/>
    <property type="match status" value="1"/>
</dbReference>
<evidence type="ECO:0000256" key="3">
    <source>
        <dbReference type="ARBA" id="ARBA00005174"/>
    </source>
</evidence>
<evidence type="ECO:0000313" key="16">
    <source>
        <dbReference type="Proteomes" id="UP001431572"/>
    </source>
</evidence>
<sequence>MIDILIVGSGGREHALGWKLRQSPEARHLIFAPGNGGTARLANSENVAVGIEDIEGLIKLAQEKKPGLIVVGPEAPLAAGLADRLRAEGFDVFGPGAQGAQIEASKAWAKSFMSWYGIPTAARHTFDNLNDAINYLYSEPGPYVLKADGLAAGKGVLVTEDRNEAIQFATQVMLERIFGESGAVLLVEEYMQGPEVSVLALCDTKSGFIFPLPGACDYKRIGDGDAGANTGGMGVYAPTRLMGSKMVAQVLREILMPALHGFQQQGIDYRGILYAGLMLTDAGPKVVEFNCRFGDPETQALLPLLESDLLEYLLLTAQGRLTEASSLRYSNKYSVGVVLVAEGYPGTYQKGIPITGADLHFDGVELFHAGTALNPDGQLVTNGGRVFNIISTESSISLARKKVYNAINAGLGAFVGMQYRHDIAQREEE</sequence>
<evidence type="ECO:0000256" key="8">
    <source>
        <dbReference type="ARBA" id="ARBA00022840"/>
    </source>
</evidence>
<dbReference type="SMART" id="SM01209">
    <property type="entry name" value="GARS_A"/>
    <property type="match status" value="1"/>
</dbReference>
<comment type="cofactor">
    <cofactor evidence="1">
        <name>Mn(2+)</name>
        <dbReference type="ChEBI" id="CHEBI:29035"/>
    </cofactor>
</comment>
<dbReference type="InterPro" id="IPR037123">
    <property type="entry name" value="PRibGlycinamide_synth_C_sf"/>
</dbReference>
<proteinExistence type="inferred from homology"/>
<dbReference type="RefSeq" id="WP_341467780.1">
    <property type="nucleotide sequence ID" value="NZ_CP128399.1"/>
</dbReference>
<evidence type="ECO:0000256" key="11">
    <source>
        <dbReference type="ARBA" id="ARBA00042864"/>
    </source>
</evidence>
<dbReference type="Pfam" id="PF02843">
    <property type="entry name" value="GARS_C"/>
    <property type="match status" value="1"/>
</dbReference>
<dbReference type="InterPro" id="IPR016185">
    <property type="entry name" value="PreATP-grasp_dom_sf"/>
</dbReference>
<accession>A0ABY9AYE3</accession>
<dbReference type="InterPro" id="IPR020560">
    <property type="entry name" value="PRibGlycinamide_synth_C-dom"/>
</dbReference>
<dbReference type="PANTHER" id="PTHR43472">
    <property type="entry name" value="PHOSPHORIBOSYLAMINE--GLYCINE LIGASE"/>
    <property type="match status" value="1"/>
</dbReference>
<evidence type="ECO:0000256" key="12">
    <source>
        <dbReference type="HAMAP-Rule" id="MF_00138"/>
    </source>
</evidence>
<evidence type="ECO:0000256" key="6">
    <source>
        <dbReference type="ARBA" id="ARBA00022741"/>
    </source>
</evidence>
<dbReference type="EC" id="6.3.4.13" evidence="4 12"/>
<dbReference type="PROSITE" id="PS50975">
    <property type="entry name" value="ATP_GRASP"/>
    <property type="match status" value="1"/>
</dbReference>
<evidence type="ECO:0000256" key="1">
    <source>
        <dbReference type="ARBA" id="ARBA00001936"/>
    </source>
</evidence>
<dbReference type="InterPro" id="IPR020561">
    <property type="entry name" value="PRibGlycinamid_synth_ATP-grasp"/>
</dbReference>
<dbReference type="SUPFAM" id="SSF56059">
    <property type="entry name" value="Glutathione synthetase ATP-binding domain-like"/>
    <property type="match status" value="1"/>
</dbReference>
<dbReference type="Gene3D" id="3.90.600.10">
    <property type="entry name" value="Phosphoribosylglycinamide synthetase, C-terminal domain"/>
    <property type="match status" value="1"/>
</dbReference>
<gene>
    <name evidence="12 15" type="primary">purD</name>
    <name evidence="15" type="ORF">OZ401_001672</name>
</gene>